<dbReference type="PANTHER" id="PTHR42659">
    <property type="entry name" value="XANTHINE DEHYDROGENASE SUBUNIT C-RELATED"/>
    <property type="match status" value="1"/>
</dbReference>
<dbReference type="RefSeq" id="WP_123041453.1">
    <property type="nucleotide sequence ID" value="NZ_CP033433.1"/>
</dbReference>
<reference evidence="5 6" key="1">
    <citation type="submission" date="2018-10" db="EMBL/GenBank/DDBJ databases">
        <title>Genome Sequence of Cohnella sp.</title>
        <authorList>
            <person name="Srinivasan S."/>
            <person name="Kim M.K."/>
        </authorList>
    </citation>
    <scope>NUCLEOTIDE SEQUENCE [LARGE SCALE GENOMIC DNA]</scope>
    <source>
        <strain evidence="5 6">18JY8-7</strain>
    </source>
</reference>
<feature type="domain" description="FAD-binding PCMH-type" evidence="4">
    <location>
        <begin position="3"/>
        <end position="181"/>
    </location>
</feature>
<dbReference type="InterPro" id="IPR016169">
    <property type="entry name" value="FAD-bd_PCMH_sub2"/>
</dbReference>
<dbReference type="AlphaFoldDB" id="A0A3G3JZS1"/>
<dbReference type="PROSITE" id="PS51387">
    <property type="entry name" value="FAD_PCMH"/>
    <property type="match status" value="1"/>
</dbReference>
<dbReference type="GO" id="GO:0071949">
    <property type="term" value="F:FAD binding"/>
    <property type="evidence" value="ECO:0007669"/>
    <property type="project" value="InterPro"/>
</dbReference>
<evidence type="ECO:0000256" key="2">
    <source>
        <dbReference type="ARBA" id="ARBA00022827"/>
    </source>
</evidence>
<dbReference type="PANTHER" id="PTHR42659:SF2">
    <property type="entry name" value="XANTHINE DEHYDROGENASE SUBUNIT C-RELATED"/>
    <property type="match status" value="1"/>
</dbReference>
<dbReference type="GO" id="GO:0016491">
    <property type="term" value="F:oxidoreductase activity"/>
    <property type="evidence" value="ECO:0007669"/>
    <property type="project" value="UniProtKB-KW"/>
</dbReference>
<keyword evidence="3" id="KW-0560">Oxidoreductase</keyword>
<dbReference type="EMBL" id="CP033433">
    <property type="protein sequence ID" value="AYQ73371.1"/>
    <property type="molecule type" value="Genomic_DNA"/>
</dbReference>
<dbReference type="InterPro" id="IPR036683">
    <property type="entry name" value="CO_DH_flav_C_dom_sf"/>
</dbReference>
<name>A0A3G3JZS1_9BACL</name>
<evidence type="ECO:0000259" key="4">
    <source>
        <dbReference type="PROSITE" id="PS51387"/>
    </source>
</evidence>
<proteinExistence type="predicted"/>
<evidence type="ECO:0000313" key="6">
    <source>
        <dbReference type="Proteomes" id="UP000269097"/>
    </source>
</evidence>
<dbReference type="Gene3D" id="3.30.390.50">
    <property type="entry name" value="CO dehydrogenase flavoprotein, C-terminal domain"/>
    <property type="match status" value="1"/>
</dbReference>
<evidence type="ECO:0000256" key="3">
    <source>
        <dbReference type="ARBA" id="ARBA00023002"/>
    </source>
</evidence>
<evidence type="ECO:0000256" key="1">
    <source>
        <dbReference type="ARBA" id="ARBA00022630"/>
    </source>
</evidence>
<dbReference type="Gene3D" id="3.30.465.10">
    <property type="match status" value="1"/>
</dbReference>
<evidence type="ECO:0000313" key="5">
    <source>
        <dbReference type="EMBL" id="AYQ73371.1"/>
    </source>
</evidence>
<keyword evidence="6" id="KW-1185">Reference proteome</keyword>
<dbReference type="Proteomes" id="UP000269097">
    <property type="component" value="Chromosome"/>
</dbReference>
<dbReference type="Pfam" id="PF03450">
    <property type="entry name" value="CO_deh_flav_C"/>
    <property type="match status" value="1"/>
</dbReference>
<gene>
    <name evidence="5" type="ORF">EAV92_12800</name>
</gene>
<dbReference type="Pfam" id="PF00941">
    <property type="entry name" value="FAD_binding_5"/>
    <property type="match status" value="1"/>
</dbReference>
<accession>A0A3G3JZS1</accession>
<dbReference type="Gene3D" id="3.30.43.10">
    <property type="entry name" value="Uridine Diphospho-n-acetylenolpyruvylglucosamine Reductase, domain 2"/>
    <property type="match status" value="1"/>
</dbReference>
<dbReference type="InterPro" id="IPR016166">
    <property type="entry name" value="FAD-bd_PCMH"/>
</dbReference>
<dbReference type="InterPro" id="IPR036318">
    <property type="entry name" value="FAD-bd_PCMH-like_sf"/>
</dbReference>
<dbReference type="InterPro" id="IPR002346">
    <property type="entry name" value="Mopterin_DH_FAD-bd"/>
</dbReference>
<dbReference type="InterPro" id="IPR005107">
    <property type="entry name" value="CO_DH_flav_C"/>
</dbReference>
<dbReference type="SMART" id="SM01092">
    <property type="entry name" value="CO_deh_flav_C"/>
    <property type="match status" value="1"/>
</dbReference>
<dbReference type="KEGG" id="coh:EAV92_12800"/>
<dbReference type="SUPFAM" id="SSF56176">
    <property type="entry name" value="FAD-binding/transporter-associated domain-like"/>
    <property type="match status" value="1"/>
</dbReference>
<dbReference type="InterPro" id="IPR016167">
    <property type="entry name" value="FAD-bd_PCMH_sub1"/>
</dbReference>
<keyword evidence="1" id="KW-0285">Flavoprotein</keyword>
<sequence length="298" mass="32059">MAMKSPGVTRLPDVWMPRSAAEAWSLKRNFGSDAEYVAGGTLLRTWWEGDIAERPAHLIDIRSLPGLSGIRSTENGGTVIGAGTSLTSVRRSGWLASRYPALTEAAFRIGALSIRNAGTIGGNAASGIGDLLPALLVYEAGLLWYDGQEELIPAEKWLEHPETYRTPEKLLVHVRLPSHPKSGAGAFSAFRKVGRREAFTPSVVTAALSAEISEEGRLGCVRIAAGGGSTVPQRLYAAEALMEGRRVEPELLAEVHGAVEKTFRPKGDAFAGEAYRKRTAANLIAAEWWKLARGQGEE</sequence>
<keyword evidence="2" id="KW-0274">FAD</keyword>
<dbReference type="InterPro" id="IPR051312">
    <property type="entry name" value="Diverse_Substr_Oxidored"/>
</dbReference>
<dbReference type="SUPFAM" id="SSF55447">
    <property type="entry name" value="CO dehydrogenase flavoprotein C-terminal domain-like"/>
    <property type="match status" value="1"/>
</dbReference>
<protein>
    <submittedName>
        <fullName evidence="5">Molybdopterin dehydrogenase</fullName>
    </submittedName>
</protein>
<organism evidence="5 6">
    <name type="scientific">Cohnella candidum</name>
    <dbReference type="NCBI Taxonomy" id="2674991"/>
    <lineage>
        <taxon>Bacteria</taxon>
        <taxon>Bacillati</taxon>
        <taxon>Bacillota</taxon>
        <taxon>Bacilli</taxon>
        <taxon>Bacillales</taxon>
        <taxon>Paenibacillaceae</taxon>
        <taxon>Cohnella</taxon>
    </lineage>
</organism>